<accession>A0A485LDL3</accession>
<organism evidence="22 23">
    <name type="scientific">Aphanomyces stellatus</name>
    <dbReference type="NCBI Taxonomy" id="120398"/>
    <lineage>
        <taxon>Eukaryota</taxon>
        <taxon>Sar</taxon>
        <taxon>Stramenopiles</taxon>
        <taxon>Oomycota</taxon>
        <taxon>Saprolegniomycetes</taxon>
        <taxon>Saprolegniales</taxon>
        <taxon>Verrucalvaceae</taxon>
        <taxon>Aphanomyces</taxon>
    </lineage>
</organism>
<dbReference type="GO" id="GO:0008270">
    <property type="term" value="F:zinc ion binding"/>
    <property type="evidence" value="ECO:0007669"/>
    <property type="project" value="UniProtKB-KW"/>
</dbReference>
<feature type="region of interest" description="Disordered" evidence="19">
    <location>
        <begin position="310"/>
        <end position="331"/>
    </location>
</feature>
<dbReference type="GO" id="GO:0005634">
    <property type="term" value="C:nucleus"/>
    <property type="evidence" value="ECO:0007669"/>
    <property type="project" value="UniProtKB-SubCell"/>
</dbReference>
<dbReference type="EC" id="2.3.2.27" evidence="5"/>
<name>A0A485LDL3_9STRA</name>
<dbReference type="GO" id="GO:0003697">
    <property type="term" value="F:single-stranded DNA binding"/>
    <property type="evidence" value="ECO:0007669"/>
    <property type="project" value="InterPro"/>
</dbReference>
<dbReference type="InterPro" id="IPR039577">
    <property type="entry name" value="Rad18"/>
</dbReference>
<evidence type="ECO:0000256" key="8">
    <source>
        <dbReference type="ARBA" id="ARBA00022723"/>
    </source>
</evidence>
<comment type="subcellular location">
    <subcellularLocation>
        <location evidence="2">Nucleus</location>
    </subcellularLocation>
</comment>
<dbReference type="InterPro" id="IPR001876">
    <property type="entry name" value="Znf_RanBP2"/>
</dbReference>
<evidence type="ECO:0000256" key="9">
    <source>
        <dbReference type="ARBA" id="ARBA00022763"/>
    </source>
</evidence>
<gene>
    <name evidence="22" type="primary">Aste57867_19049</name>
    <name evidence="21" type="ORF">As57867_018985</name>
    <name evidence="22" type="ORF">ASTE57867_19049</name>
</gene>
<dbReference type="OrthoDB" id="206574at2759"/>
<feature type="compositionally biased region" description="Low complexity" evidence="19">
    <location>
        <begin position="310"/>
        <end position="322"/>
    </location>
</feature>
<evidence type="ECO:0000256" key="1">
    <source>
        <dbReference type="ARBA" id="ARBA00000900"/>
    </source>
</evidence>
<keyword evidence="12" id="KW-0862">Zinc</keyword>
<dbReference type="PROSITE" id="PS01358">
    <property type="entry name" value="ZF_RANBP2_1"/>
    <property type="match status" value="1"/>
</dbReference>
<dbReference type="Proteomes" id="UP000332933">
    <property type="component" value="Unassembled WGS sequence"/>
</dbReference>
<evidence type="ECO:0000313" key="23">
    <source>
        <dbReference type="Proteomes" id="UP000332933"/>
    </source>
</evidence>
<evidence type="ECO:0000256" key="17">
    <source>
        <dbReference type="ARBA" id="ARBA00082369"/>
    </source>
</evidence>
<feature type="domain" description="RING-type" evidence="20">
    <location>
        <begin position="29"/>
        <end position="71"/>
    </location>
</feature>
<evidence type="ECO:0000256" key="5">
    <source>
        <dbReference type="ARBA" id="ARBA00012483"/>
    </source>
</evidence>
<dbReference type="FunFam" id="3.30.40.10:FF:000172">
    <property type="entry name" value="E3 ubiquitin-protein ligase RAD18"/>
    <property type="match status" value="1"/>
</dbReference>
<dbReference type="PROSITE" id="PS00518">
    <property type="entry name" value="ZF_RING_1"/>
    <property type="match status" value="1"/>
</dbReference>
<keyword evidence="11" id="KW-0833">Ubl conjugation pathway</keyword>
<dbReference type="PANTHER" id="PTHR14134">
    <property type="entry name" value="E3 UBIQUITIN-PROTEIN LIGASE RAD18"/>
    <property type="match status" value="1"/>
</dbReference>
<dbReference type="GO" id="GO:0097505">
    <property type="term" value="C:Rad6-Rad18 complex"/>
    <property type="evidence" value="ECO:0007669"/>
    <property type="project" value="TreeGrafter"/>
</dbReference>
<feature type="compositionally biased region" description="Basic residues" evidence="19">
    <location>
        <begin position="372"/>
        <end position="383"/>
    </location>
</feature>
<reference evidence="21" key="2">
    <citation type="submission" date="2019-06" db="EMBL/GenBank/DDBJ databases">
        <title>Genomics analysis of Aphanomyces spp. identifies a new class of oomycete effector associated with host adaptation.</title>
        <authorList>
            <person name="Gaulin E."/>
        </authorList>
    </citation>
    <scope>NUCLEOTIDE SEQUENCE</scope>
    <source>
        <strain evidence="21">CBS 578.67</strain>
    </source>
</reference>
<keyword evidence="13" id="KW-0238">DNA-binding</keyword>
<dbReference type="InterPro" id="IPR018957">
    <property type="entry name" value="Znf_C3HC4_RING-type"/>
</dbReference>
<evidence type="ECO:0000256" key="7">
    <source>
        <dbReference type="ARBA" id="ARBA00022679"/>
    </source>
</evidence>
<dbReference type="GO" id="GO:0006281">
    <property type="term" value="P:DNA repair"/>
    <property type="evidence" value="ECO:0007669"/>
    <property type="project" value="UniProtKB-KW"/>
</dbReference>
<dbReference type="GO" id="GO:0061630">
    <property type="term" value="F:ubiquitin protein ligase activity"/>
    <property type="evidence" value="ECO:0007669"/>
    <property type="project" value="UniProtKB-EC"/>
</dbReference>
<evidence type="ECO:0000256" key="16">
    <source>
        <dbReference type="ARBA" id="ARBA00031783"/>
    </source>
</evidence>
<dbReference type="EMBL" id="CAADRA010006461">
    <property type="protein sequence ID" value="VFT95774.1"/>
    <property type="molecule type" value="Genomic_DNA"/>
</dbReference>
<evidence type="ECO:0000256" key="6">
    <source>
        <dbReference type="ARBA" id="ARBA00017887"/>
    </source>
</evidence>
<comment type="pathway">
    <text evidence="3">Protein modification; protein ubiquitination.</text>
</comment>
<dbReference type="SUPFAM" id="SSF57850">
    <property type="entry name" value="RING/U-box"/>
    <property type="match status" value="1"/>
</dbReference>
<comment type="similarity">
    <text evidence="4">Belongs to the RAD18 family.</text>
</comment>
<dbReference type="GO" id="GO:0006301">
    <property type="term" value="P:DNA damage tolerance"/>
    <property type="evidence" value="ECO:0007669"/>
    <property type="project" value="InterPro"/>
</dbReference>
<dbReference type="PANTHER" id="PTHR14134:SF2">
    <property type="entry name" value="E3 UBIQUITIN-PROTEIN LIGASE RAD18"/>
    <property type="match status" value="1"/>
</dbReference>
<reference evidence="22 23" key="1">
    <citation type="submission" date="2019-03" db="EMBL/GenBank/DDBJ databases">
        <authorList>
            <person name="Gaulin E."/>
            <person name="Dumas B."/>
        </authorList>
    </citation>
    <scope>NUCLEOTIDE SEQUENCE [LARGE SCALE GENOMIC DNA]</scope>
    <source>
        <strain evidence="22">CBS 568.67</strain>
    </source>
</reference>
<evidence type="ECO:0000256" key="11">
    <source>
        <dbReference type="ARBA" id="ARBA00022786"/>
    </source>
</evidence>
<keyword evidence="8" id="KW-0479">Metal-binding</keyword>
<dbReference type="EMBL" id="VJMH01006440">
    <property type="protein sequence ID" value="KAF0689492.1"/>
    <property type="molecule type" value="Genomic_DNA"/>
</dbReference>
<comment type="catalytic activity">
    <reaction evidence="1">
        <text>S-ubiquitinyl-[E2 ubiquitin-conjugating enzyme]-L-cysteine + [acceptor protein]-L-lysine = [E2 ubiquitin-conjugating enzyme]-L-cysteine + N(6)-ubiquitinyl-[acceptor protein]-L-lysine.</text>
        <dbReference type="EC" id="2.3.2.27"/>
    </reaction>
</comment>
<evidence type="ECO:0000256" key="3">
    <source>
        <dbReference type="ARBA" id="ARBA00004906"/>
    </source>
</evidence>
<dbReference type="Pfam" id="PF00097">
    <property type="entry name" value="zf-C3HC4"/>
    <property type="match status" value="1"/>
</dbReference>
<keyword evidence="9" id="KW-0227">DNA damage</keyword>
<proteinExistence type="inferred from homology"/>
<dbReference type="InterPro" id="IPR001841">
    <property type="entry name" value="Znf_RING"/>
</dbReference>
<dbReference type="InterPro" id="IPR013083">
    <property type="entry name" value="Znf_RING/FYVE/PHD"/>
</dbReference>
<dbReference type="SMART" id="SM00184">
    <property type="entry name" value="RING"/>
    <property type="match status" value="1"/>
</dbReference>
<evidence type="ECO:0000256" key="15">
    <source>
        <dbReference type="ARBA" id="ARBA00023242"/>
    </source>
</evidence>
<feature type="region of interest" description="Disordered" evidence="19">
    <location>
        <begin position="238"/>
        <end position="275"/>
    </location>
</feature>
<keyword evidence="15" id="KW-0539">Nucleus</keyword>
<dbReference type="InterPro" id="IPR017907">
    <property type="entry name" value="Znf_RING_CS"/>
</dbReference>
<evidence type="ECO:0000313" key="22">
    <source>
        <dbReference type="EMBL" id="VFT95774.1"/>
    </source>
</evidence>
<dbReference type="AlphaFoldDB" id="A0A485LDL3"/>
<dbReference type="PROSITE" id="PS50089">
    <property type="entry name" value="ZF_RING_2"/>
    <property type="match status" value="1"/>
</dbReference>
<evidence type="ECO:0000256" key="18">
    <source>
        <dbReference type="PROSITE-ProRule" id="PRU00175"/>
    </source>
</evidence>
<evidence type="ECO:0000256" key="4">
    <source>
        <dbReference type="ARBA" id="ARBA00009506"/>
    </source>
</evidence>
<evidence type="ECO:0000256" key="14">
    <source>
        <dbReference type="ARBA" id="ARBA00023204"/>
    </source>
</evidence>
<keyword evidence="10 18" id="KW-0863">Zinc-finger</keyword>
<evidence type="ECO:0000259" key="20">
    <source>
        <dbReference type="PROSITE" id="PS50089"/>
    </source>
</evidence>
<dbReference type="Gene3D" id="3.30.40.10">
    <property type="entry name" value="Zinc/RING finger domain, C3HC4 (zinc finger)"/>
    <property type="match status" value="1"/>
</dbReference>
<keyword evidence="14" id="KW-0234">DNA repair</keyword>
<evidence type="ECO:0000313" key="21">
    <source>
        <dbReference type="EMBL" id="KAF0689492.1"/>
    </source>
</evidence>
<dbReference type="GO" id="GO:0006513">
    <property type="term" value="P:protein monoubiquitination"/>
    <property type="evidence" value="ECO:0007669"/>
    <property type="project" value="InterPro"/>
</dbReference>
<evidence type="ECO:0000256" key="13">
    <source>
        <dbReference type="ARBA" id="ARBA00023125"/>
    </source>
</evidence>
<keyword evidence="7" id="KW-0808">Transferase</keyword>
<evidence type="ECO:0000256" key="12">
    <source>
        <dbReference type="ARBA" id="ARBA00022833"/>
    </source>
</evidence>
<evidence type="ECO:0000256" key="2">
    <source>
        <dbReference type="ARBA" id="ARBA00004123"/>
    </source>
</evidence>
<feature type="region of interest" description="Disordered" evidence="19">
    <location>
        <begin position="356"/>
        <end position="383"/>
    </location>
</feature>
<evidence type="ECO:0000256" key="10">
    <source>
        <dbReference type="ARBA" id="ARBA00022771"/>
    </source>
</evidence>
<protein>
    <recommendedName>
        <fullName evidence="6">RanBP-type and C3HC4-type zinc finger-containing protein 1</fullName>
        <ecNumber evidence="5">2.3.2.27</ecNumber>
    </recommendedName>
    <alternativeName>
        <fullName evidence="16 17">RING-type E3 ubiquitin transferase RAD18</fullName>
    </alternativeName>
</protein>
<keyword evidence="23" id="KW-1185">Reference proteome</keyword>
<sequence length="383" mass="42581">MGDEFELDDVYAWPSQLMDARQMEEILRCKVCGEYLAGPVLLQGCSHTFCSECVRKHLLSKGTSGSCPECKKACSSSDLIPNRPLEHLVVHFRALKPKVLQLASGTASLEDLDTKEAASKANQQNNDAMKKMPIVVYHGMKDKQISQLLIKDGLGKILPTSHDNMVNCHKEFIHMWNAQLDTINPKSLGQVRNEVVEAFKARQKEKSTLAATKRELGLHKDDPLENAPAINDNFRKMAQKMKAQKDAKPSAEDKDDGAQMAQDDPQNTMPNGDMRFLPRDNAGTWRNLYVNSLEKSIYVNSVTNEVLDKAPPATTAKLPPKAESSPSPVKRPVEPTVWACGMCTLENPLHFLRCEACGQANPNPPPTTKPERPKRSRQSKLSL</sequence>
<feature type="compositionally biased region" description="Basic and acidic residues" evidence="19">
    <location>
        <begin position="243"/>
        <end position="252"/>
    </location>
</feature>
<evidence type="ECO:0000256" key="19">
    <source>
        <dbReference type="SAM" id="MobiDB-lite"/>
    </source>
</evidence>